<sequence length="79" mass="9081">MSWFILRTLLERLSELTHRSVNTLVTSYLSLSVCWTTAPYRSTLKTAECLQMSRGTAHKGKLKWNSDNTKDAFVPMSRD</sequence>
<dbReference type="InParanoid" id="G0P0K6"/>
<dbReference type="EMBL" id="GL380001">
    <property type="protein sequence ID" value="EGT41789.1"/>
    <property type="molecule type" value="Genomic_DNA"/>
</dbReference>
<proteinExistence type="predicted"/>
<evidence type="ECO:0000313" key="2">
    <source>
        <dbReference type="Proteomes" id="UP000008068"/>
    </source>
</evidence>
<dbReference type="AlphaFoldDB" id="G0P0K6"/>
<accession>G0P0K6</accession>
<gene>
    <name evidence="1" type="ORF">CAEBREN_02685</name>
</gene>
<dbReference type="Proteomes" id="UP000008068">
    <property type="component" value="Unassembled WGS sequence"/>
</dbReference>
<evidence type="ECO:0000313" key="1">
    <source>
        <dbReference type="EMBL" id="EGT41789.1"/>
    </source>
</evidence>
<reference evidence="2" key="1">
    <citation type="submission" date="2011-07" db="EMBL/GenBank/DDBJ databases">
        <authorList>
            <consortium name="Caenorhabditis brenneri Sequencing and Analysis Consortium"/>
            <person name="Wilson R.K."/>
        </authorList>
    </citation>
    <scope>NUCLEOTIDE SEQUENCE [LARGE SCALE GENOMIC DNA]</scope>
    <source>
        <strain evidence="2">PB2801</strain>
    </source>
</reference>
<keyword evidence="2" id="KW-1185">Reference proteome</keyword>
<dbReference type="HOGENOM" id="CLU_2608135_0_0_1"/>
<organism evidence="2">
    <name type="scientific">Caenorhabditis brenneri</name>
    <name type="common">Nematode worm</name>
    <dbReference type="NCBI Taxonomy" id="135651"/>
    <lineage>
        <taxon>Eukaryota</taxon>
        <taxon>Metazoa</taxon>
        <taxon>Ecdysozoa</taxon>
        <taxon>Nematoda</taxon>
        <taxon>Chromadorea</taxon>
        <taxon>Rhabditida</taxon>
        <taxon>Rhabditina</taxon>
        <taxon>Rhabditomorpha</taxon>
        <taxon>Rhabditoidea</taxon>
        <taxon>Rhabditidae</taxon>
        <taxon>Peloderinae</taxon>
        <taxon>Caenorhabditis</taxon>
    </lineage>
</organism>
<name>G0P0K6_CAEBE</name>
<protein>
    <submittedName>
        <fullName evidence="1">Uncharacterized protein</fullName>
    </submittedName>
</protein>